<evidence type="ECO:0000313" key="4">
    <source>
        <dbReference type="Proteomes" id="UP001472866"/>
    </source>
</evidence>
<accession>A0AAX4P5G3</accession>
<evidence type="ECO:0000256" key="2">
    <source>
        <dbReference type="SAM" id="MobiDB-lite"/>
    </source>
</evidence>
<reference evidence="3 4" key="1">
    <citation type="submission" date="2024-03" db="EMBL/GenBank/DDBJ databases">
        <title>Complete genome sequence of the green alga Chloropicon roscoffensis RCC1871.</title>
        <authorList>
            <person name="Lemieux C."/>
            <person name="Pombert J.-F."/>
            <person name="Otis C."/>
            <person name="Turmel M."/>
        </authorList>
    </citation>
    <scope>NUCLEOTIDE SEQUENCE [LARGE SCALE GENOMIC DNA]</scope>
    <source>
        <strain evidence="3 4">RCC1871</strain>
    </source>
</reference>
<proteinExistence type="inferred from homology"/>
<dbReference type="PANTHER" id="PTHR33768">
    <property type="entry name" value="MIP11318P"/>
    <property type="match status" value="1"/>
</dbReference>
<name>A0AAX4P5G3_9CHLO</name>
<dbReference type="InterPro" id="IPR029488">
    <property type="entry name" value="Hmw/CFAP97"/>
</dbReference>
<dbReference type="InterPro" id="IPR038792">
    <property type="entry name" value="CFAP97D1/2"/>
</dbReference>
<dbReference type="EMBL" id="CP151504">
    <property type="protein sequence ID" value="WZN61316.1"/>
    <property type="molecule type" value="Genomic_DNA"/>
</dbReference>
<protein>
    <submittedName>
        <fullName evidence="3">Uncharacterized protein</fullName>
    </submittedName>
</protein>
<sequence>MRGLTGGGGGGEVSAWLSNKVMGTYWEEKVKQKHVQKLSSIKPSIDNKPPATYPHLQNKRKKMQLQEERLKAIQRENGILLSKLSRIAARKGPEGSGMERAHRALHPGEACSLGSLNGLSRKRELQRIARDNQAILRRIQERQSQKSCYDRQMMDNEWQQTLMYRRLASQHQEGGSPTKDSKKSVVLPPIDVTN</sequence>
<dbReference type="Proteomes" id="UP001472866">
    <property type="component" value="Chromosome 04"/>
</dbReference>
<keyword evidence="4" id="KW-1185">Reference proteome</keyword>
<gene>
    <name evidence="3" type="ORF">HKI87_04g28510</name>
</gene>
<organism evidence="3 4">
    <name type="scientific">Chloropicon roscoffensis</name>
    <dbReference type="NCBI Taxonomy" id="1461544"/>
    <lineage>
        <taxon>Eukaryota</taxon>
        <taxon>Viridiplantae</taxon>
        <taxon>Chlorophyta</taxon>
        <taxon>Chloropicophyceae</taxon>
        <taxon>Chloropicales</taxon>
        <taxon>Chloropicaceae</taxon>
        <taxon>Chloropicon</taxon>
    </lineage>
</organism>
<evidence type="ECO:0000256" key="1">
    <source>
        <dbReference type="ARBA" id="ARBA00008315"/>
    </source>
</evidence>
<dbReference type="Pfam" id="PF13879">
    <property type="entry name" value="Hmw_CFAP97"/>
    <property type="match status" value="1"/>
</dbReference>
<dbReference type="PANTHER" id="PTHR33768:SF3">
    <property type="entry name" value="MIP11318P"/>
    <property type="match status" value="1"/>
</dbReference>
<feature type="region of interest" description="Disordered" evidence="2">
    <location>
        <begin position="169"/>
        <end position="194"/>
    </location>
</feature>
<dbReference type="AlphaFoldDB" id="A0AAX4P5G3"/>
<evidence type="ECO:0000313" key="3">
    <source>
        <dbReference type="EMBL" id="WZN61316.1"/>
    </source>
</evidence>
<comment type="similarity">
    <text evidence="1">Belongs to the CFAP97 family.</text>
</comment>